<gene>
    <name evidence="2" type="ORF">FGF80_01835</name>
</gene>
<accession>A0A4P9TD92</accession>
<evidence type="ECO:0000313" key="3">
    <source>
        <dbReference type="Proteomes" id="UP000307562"/>
    </source>
</evidence>
<dbReference type="Proteomes" id="UP000307562">
    <property type="component" value="Chromosome"/>
</dbReference>
<dbReference type="RefSeq" id="WP_138651902.1">
    <property type="nucleotide sequence ID" value="NZ_CP040637.1"/>
</dbReference>
<dbReference type="Pfam" id="PF18545">
    <property type="entry name" value="HalOD1"/>
    <property type="match status" value="1"/>
</dbReference>
<dbReference type="KEGG" id="npl:FGF80_01835"/>
<sequence length="74" mass="8125">MIVRQIEGSDSPSQTVLRAVATETNTPVLELEPLYDTIDPEALNTLVTGNGTVRVAFDYQDFTVTVDAERVVLE</sequence>
<feature type="domain" description="Halobacterial output" evidence="1">
    <location>
        <begin position="9"/>
        <end position="72"/>
    </location>
</feature>
<proteinExistence type="predicted"/>
<organism evidence="2 3">
    <name type="scientific">Natrinema pallidum</name>
    <dbReference type="NCBI Taxonomy" id="69527"/>
    <lineage>
        <taxon>Archaea</taxon>
        <taxon>Methanobacteriati</taxon>
        <taxon>Methanobacteriota</taxon>
        <taxon>Stenosarchaea group</taxon>
        <taxon>Halobacteria</taxon>
        <taxon>Halobacteriales</taxon>
        <taxon>Natrialbaceae</taxon>
        <taxon>Natrinema</taxon>
    </lineage>
</organism>
<name>A0A4P9TD92_9EURY</name>
<reference evidence="3" key="1">
    <citation type="submission" date="2019-05" db="EMBL/GenBank/DDBJ databases">
        <title>Complete Genome Sequence and Methylation Pattern of the Halophilic Archaeon Natrinema pallidum BOL6-1.</title>
        <authorList>
            <person name="DasSarma P."/>
            <person name="DasSarma B.P."/>
            <person name="DasSarma S.L."/>
            <person name="Martinez F.L."/>
            <person name="Guzman D."/>
            <person name="Roberts R.J."/>
            <person name="DasSarma S."/>
        </authorList>
    </citation>
    <scope>NUCLEOTIDE SEQUENCE [LARGE SCALE GENOMIC DNA]</scope>
    <source>
        <strain evidence="3">BOL6-1</strain>
    </source>
</reference>
<dbReference type="InterPro" id="IPR040624">
    <property type="entry name" value="HalOD1"/>
</dbReference>
<dbReference type="GeneID" id="96154664"/>
<protein>
    <recommendedName>
        <fullName evidence="1">Halobacterial output domain-containing protein</fullName>
    </recommendedName>
</protein>
<evidence type="ECO:0000259" key="1">
    <source>
        <dbReference type="Pfam" id="PF18545"/>
    </source>
</evidence>
<keyword evidence="3" id="KW-1185">Reference proteome</keyword>
<dbReference type="EMBL" id="CP040637">
    <property type="protein sequence ID" value="QCW02055.1"/>
    <property type="molecule type" value="Genomic_DNA"/>
</dbReference>
<evidence type="ECO:0000313" key="2">
    <source>
        <dbReference type="EMBL" id="QCW02055.1"/>
    </source>
</evidence>
<dbReference type="AlphaFoldDB" id="A0A4P9TD92"/>